<comment type="caution">
    <text evidence="1">The sequence shown here is derived from an EMBL/GenBank/DDBJ whole genome shotgun (WGS) entry which is preliminary data.</text>
</comment>
<reference evidence="1 2" key="1">
    <citation type="submission" date="2013-12" db="EMBL/GenBank/DDBJ databases">
        <authorList>
            <person name="Brown-Elliot B."/>
            <person name="Wallace R."/>
            <person name="Lenaerts A."/>
            <person name="Ordway D."/>
            <person name="DeGroote M.A."/>
            <person name="Parker T."/>
            <person name="Sizemore C."/>
            <person name="Tallon L.J."/>
            <person name="Sadzewicz L.K."/>
            <person name="Sengamalay N."/>
            <person name="Fraser C.M."/>
            <person name="Hine E."/>
            <person name="Shefchek K.A."/>
            <person name="Das S.P."/>
            <person name="Tettelin H."/>
        </authorList>
    </citation>
    <scope>NUCLEOTIDE SEQUENCE [LARGE SCALE GENOMIC DNA]</scope>
    <source>
        <strain evidence="1 2">662</strain>
    </source>
</reference>
<accession>X7ZUJ3</accession>
<organism evidence="1 2">
    <name type="scientific">Mycobacterium kansasii 662</name>
    <dbReference type="NCBI Taxonomy" id="1299326"/>
    <lineage>
        <taxon>Bacteria</taxon>
        <taxon>Bacillati</taxon>
        <taxon>Actinomycetota</taxon>
        <taxon>Actinomycetes</taxon>
        <taxon>Mycobacteriales</taxon>
        <taxon>Mycobacteriaceae</taxon>
        <taxon>Mycobacterium</taxon>
    </lineage>
</organism>
<gene>
    <name evidence="1" type="ORF">I545_0860</name>
</gene>
<evidence type="ECO:0000313" key="1">
    <source>
        <dbReference type="EMBL" id="EUA22285.1"/>
    </source>
</evidence>
<name>X7ZUJ3_MYCKA</name>
<evidence type="ECO:0000313" key="2">
    <source>
        <dbReference type="Proteomes" id="UP000020561"/>
    </source>
</evidence>
<dbReference type="EMBL" id="JAOA01000001">
    <property type="protein sequence ID" value="EUA22285.1"/>
    <property type="molecule type" value="Genomic_DNA"/>
</dbReference>
<proteinExistence type="predicted"/>
<dbReference type="AlphaFoldDB" id="X7ZUJ3"/>
<protein>
    <submittedName>
        <fullName evidence="1">Uncharacterized protein</fullName>
    </submittedName>
</protein>
<sequence length="42" mass="4739">MSMQGDWRRLAWASPPPSVKSLSVRRQSLTAWTLPANAWIDA</sequence>
<dbReference type="Proteomes" id="UP000020561">
    <property type="component" value="Unassembled WGS sequence"/>
</dbReference>